<dbReference type="InterPro" id="IPR003594">
    <property type="entry name" value="HATPase_dom"/>
</dbReference>
<evidence type="ECO:0000256" key="1">
    <source>
        <dbReference type="ARBA" id="ARBA00022527"/>
    </source>
</evidence>
<protein>
    <recommendedName>
        <fullName evidence="2">Histidine kinase/HSP90-like ATPase domain-containing protein</fullName>
    </recommendedName>
</protein>
<dbReference type="RefSeq" id="WP_229897535.1">
    <property type="nucleotide sequence ID" value="NZ_BMVC01000002.1"/>
</dbReference>
<organism evidence="3 4">
    <name type="scientific">Streptomyces finlayi</name>
    <dbReference type="NCBI Taxonomy" id="67296"/>
    <lineage>
        <taxon>Bacteria</taxon>
        <taxon>Bacillati</taxon>
        <taxon>Actinomycetota</taxon>
        <taxon>Actinomycetes</taxon>
        <taxon>Kitasatosporales</taxon>
        <taxon>Streptomycetaceae</taxon>
        <taxon>Streptomyces</taxon>
    </lineage>
</organism>
<reference evidence="3" key="2">
    <citation type="submission" date="2020-09" db="EMBL/GenBank/DDBJ databases">
        <authorList>
            <person name="Sun Q."/>
            <person name="Ohkuma M."/>
        </authorList>
    </citation>
    <scope>NUCLEOTIDE SEQUENCE</scope>
    <source>
        <strain evidence="3">JCM 4637</strain>
    </source>
</reference>
<proteinExistence type="predicted"/>
<evidence type="ECO:0000313" key="3">
    <source>
        <dbReference type="EMBL" id="GHC84812.1"/>
    </source>
</evidence>
<feature type="domain" description="Histidine kinase/HSP90-like ATPase" evidence="2">
    <location>
        <begin position="44"/>
        <end position="139"/>
    </location>
</feature>
<dbReference type="InterPro" id="IPR050267">
    <property type="entry name" value="Anti-sigma-factor_SerPK"/>
</dbReference>
<dbReference type="AlphaFoldDB" id="A0A918WUT4"/>
<gene>
    <name evidence="3" type="ORF">GCM10010334_15090</name>
</gene>
<keyword evidence="1" id="KW-0723">Serine/threonine-protein kinase</keyword>
<dbReference type="GO" id="GO:0004674">
    <property type="term" value="F:protein serine/threonine kinase activity"/>
    <property type="evidence" value="ECO:0007669"/>
    <property type="project" value="UniProtKB-KW"/>
</dbReference>
<comment type="caution">
    <text evidence="3">The sequence shown here is derived from an EMBL/GenBank/DDBJ whole genome shotgun (WGS) entry which is preliminary data.</text>
</comment>
<keyword evidence="1" id="KW-0418">Kinase</keyword>
<dbReference type="CDD" id="cd16936">
    <property type="entry name" value="HATPase_RsbW-like"/>
    <property type="match status" value="1"/>
</dbReference>
<dbReference type="SUPFAM" id="SSF55874">
    <property type="entry name" value="ATPase domain of HSP90 chaperone/DNA topoisomerase II/histidine kinase"/>
    <property type="match status" value="1"/>
</dbReference>
<reference evidence="3" key="1">
    <citation type="journal article" date="2014" name="Int. J. Syst. Evol. Microbiol.">
        <title>Complete genome sequence of Corynebacterium casei LMG S-19264T (=DSM 44701T), isolated from a smear-ripened cheese.</title>
        <authorList>
            <consortium name="US DOE Joint Genome Institute (JGI-PGF)"/>
            <person name="Walter F."/>
            <person name="Albersmeier A."/>
            <person name="Kalinowski J."/>
            <person name="Ruckert C."/>
        </authorList>
    </citation>
    <scope>NUCLEOTIDE SEQUENCE</scope>
    <source>
        <strain evidence="3">JCM 4637</strain>
    </source>
</reference>
<accession>A0A918WUT4</accession>
<keyword evidence="1" id="KW-0808">Transferase</keyword>
<name>A0A918WUT4_9ACTN</name>
<sequence length="154" mass="16408">MEQRHLSFSVPSTARAITDARHRLLAGIRGWELQASTSDEGEGELLDAVGLVVTELLANSVQHAGPGPISVSARVTGDDTVRIEVSDTSSALPHMELPDSDSEHGRGLFLVAALAARHDVEPTASGKCCWAEIDLPVRPTTSTPLRVPLPRSRS</sequence>
<dbReference type="Pfam" id="PF13581">
    <property type="entry name" value="HATPase_c_2"/>
    <property type="match status" value="1"/>
</dbReference>
<dbReference type="Gene3D" id="3.30.565.10">
    <property type="entry name" value="Histidine kinase-like ATPase, C-terminal domain"/>
    <property type="match status" value="1"/>
</dbReference>
<dbReference type="Proteomes" id="UP000638353">
    <property type="component" value="Unassembled WGS sequence"/>
</dbReference>
<dbReference type="SMART" id="SM00387">
    <property type="entry name" value="HATPase_c"/>
    <property type="match status" value="1"/>
</dbReference>
<dbReference type="EMBL" id="BMVC01000002">
    <property type="protein sequence ID" value="GHC84812.1"/>
    <property type="molecule type" value="Genomic_DNA"/>
</dbReference>
<dbReference type="PANTHER" id="PTHR35526">
    <property type="entry name" value="ANTI-SIGMA-F FACTOR RSBW-RELATED"/>
    <property type="match status" value="1"/>
</dbReference>
<dbReference type="PANTHER" id="PTHR35526:SF3">
    <property type="entry name" value="ANTI-SIGMA-F FACTOR RSBW"/>
    <property type="match status" value="1"/>
</dbReference>
<dbReference type="InterPro" id="IPR036890">
    <property type="entry name" value="HATPase_C_sf"/>
</dbReference>
<evidence type="ECO:0000313" key="4">
    <source>
        <dbReference type="Proteomes" id="UP000638353"/>
    </source>
</evidence>
<evidence type="ECO:0000259" key="2">
    <source>
        <dbReference type="SMART" id="SM00387"/>
    </source>
</evidence>